<evidence type="ECO:0008006" key="9">
    <source>
        <dbReference type="Google" id="ProtNLM"/>
    </source>
</evidence>
<dbReference type="InterPro" id="IPR048395">
    <property type="entry name" value="Glyco_hydro_31_C"/>
</dbReference>
<dbReference type="Pfam" id="PF21365">
    <property type="entry name" value="Glyco_hydro_31_3rd"/>
    <property type="match status" value="1"/>
</dbReference>
<dbReference type="PANTHER" id="PTHR43053:SF4">
    <property type="entry name" value="MYOGENESIS-REGULATING GLYCOSIDASE"/>
    <property type="match status" value="1"/>
</dbReference>
<organism evidence="7 8">
    <name type="scientific">Aphis glycines</name>
    <name type="common">Soybean aphid</name>
    <dbReference type="NCBI Taxonomy" id="307491"/>
    <lineage>
        <taxon>Eukaryota</taxon>
        <taxon>Metazoa</taxon>
        <taxon>Ecdysozoa</taxon>
        <taxon>Arthropoda</taxon>
        <taxon>Hexapoda</taxon>
        <taxon>Insecta</taxon>
        <taxon>Pterygota</taxon>
        <taxon>Neoptera</taxon>
        <taxon>Paraneoptera</taxon>
        <taxon>Hemiptera</taxon>
        <taxon>Sternorrhyncha</taxon>
        <taxon>Aphidomorpha</taxon>
        <taxon>Aphidoidea</taxon>
        <taxon>Aphididae</taxon>
        <taxon>Aphidini</taxon>
        <taxon>Aphis</taxon>
        <taxon>Aphis</taxon>
    </lineage>
</organism>
<dbReference type="InterPro" id="IPR000322">
    <property type="entry name" value="Glyco_hydro_31_TIM"/>
</dbReference>
<accession>A0A6G0TQD5</accession>
<protein>
    <recommendedName>
        <fullName evidence="9">Glycoside hydrolase family 31 N-terminal domain-containing protein</fullName>
    </recommendedName>
</protein>
<comment type="caution">
    <text evidence="7">The sequence shown here is derived from an EMBL/GenBank/DDBJ whole genome shotgun (WGS) entry which is preliminary data.</text>
</comment>
<evidence type="ECO:0000256" key="2">
    <source>
        <dbReference type="ARBA" id="ARBA00022801"/>
    </source>
</evidence>
<dbReference type="InterPro" id="IPR013780">
    <property type="entry name" value="Glyco_hydro_b"/>
</dbReference>
<dbReference type="OrthoDB" id="10070917at2759"/>
<evidence type="ECO:0000313" key="8">
    <source>
        <dbReference type="Proteomes" id="UP000475862"/>
    </source>
</evidence>
<sequence>MFYMFKHQMDIVLFLDNKSKLQVEHGKILEITNEKSLKLNFYEDCIDKDPSVCTPKTKGNENYLRYFSQSEKQECNNYEQVAQSMNDILQFCVNIGDSSWNGGSQVIFQYWPLNKFNRTDNPFITTSSGDQSVLESYFFNSNGYYIYCNYQSTLHYINESVLLFVDINGPRPGQMCFTAKVVAPYRKVRNFLQYQVCKYKNAQVAHKRAIKDILSMPSSIPDSYVIKYPIWSTWARYKVDVNTFSVRKFAKEIIDHGFPRGTFEIDDKWETCYGSAEFNTSRFENIKELTSLWTYPFLNLDCPCHEVAKTKGYLVKSTSNTTNVTWWNGDASYVDFTNPEAVVWWSNGLSNLLAKSGIDEGESSWSPQLPIFHDNDLTYYPDNIVNAYLKTISSFGNGIEYRAIRRSQEFGRLLRMNDRLPTLITALLQLNMIGYPFVLPDMIGGNGYFNSPPSKEMYIRWMQANVFMPVVQFSYTPWDFDQQTVDVCRKLMNLRANYTDTIIELMRGSVAKEYLLGENILVAPVIVEGATSRDVYLPFGLWRDENHPTSHLITGRKWLRNYPVKLDVLPWFTRVTLIFFILNVKIKIKSNFFFE</sequence>
<reference evidence="7 8" key="1">
    <citation type="submission" date="2019-08" db="EMBL/GenBank/DDBJ databases">
        <title>The genome of the soybean aphid Biotype 1, its phylome, world population structure and adaptation to the North American continent.</title>
        <authorList>
            <person name="Giordano R."/>
            <person name="Donthu R.K."/>
            <person name="Hernandez A.G."/>
            <person name="Wright C.L."/>
            <person name="Zimin A.V."/>
        </authorList>
    </citation>
    <scope>NUCLEOTIDE SEQUENCE [LARGE SCALE GENOMIC DNA]</scope>
    <source>
        <tissue evidence="7">Whole aphids</tissue>
    </source>
</reference>
<evidence type="ECO:0000256" key="1">
    <source>
        <dbReference type="ARBA" id="ARBA00007806"/>
    </source>
</evidence>
<keyword evidence="2 4" id="KW-0378">Hydrolase</keyword>
<comment type="similarity">
    <text evidence="1 4">Belongs to the glycosyl hydrolase 31 family.</text>
</comment>
<evidence type="ECO:0000313" key="7">
    <source>
        <dbReference type="EMBL" id="KAE9536497.1"/>
    </source>
</evidence>
<keyword evidence="3 4" id="KW-0326">Glycosidase</keyword>
<name>A0A6G0TQD5_APHGL</name>
<dbReference type="InterPro" id="IPR050985">
    <property type="entry name" value="Alpha-glycosidase_related"/>
</dbReference>
<dbReference type="EMBL" id="VYZN01000023">
    <property type="protein sequence ID" value="KAE9536497.1"/>
    <property type="molecule type" value="Genomic_DNA"/>
</dbReference>
<dbReference type="GO" id="GO:0004553">
    <property type="term" value="F:hydrolase activity, hydrolyzing O-glycosyl compounds"/>
    <property type="evidence" value="ECO:0007669"/>
    <property type="project" value="InterPro"/>
</dbReference>
<evidence type="ECO:0000256" key="4">
    <source>
        <dbReference type="RuleBase" id="RU361185"/>
    </source>
</evidence>
<dbReference type="Proteomes" id="UP000475862">
    <property type="component" value="Unassembled WGS sequence"/>
</dbReference>
<evidence type="ECO:0000259" key="5">
    <source>
        <dbReference type="Pfam" id="PF01055"/>
    </source>
</evidence>
<dbReference type="InterPro" id="IPR017853">
    <property type="entry name" value="GH"/>
</dbReference>
<dbReference type="Gene3D" id="2.60.40.1180">
    <property type="entry name" value="Golgi alpha-mannosidase II"/>
    <property type="match status" value="1"/>
</dbReference>
<feature type="domain" description="Glycosyl hydrolase family 31 C-terminal" evidence="6">
    <location>
        <begin position="510"/>
        <end position="574"/>
    </location>
</feature>
<dbReference type="Pfam" id="PF01055">
    <property type="entry name" value="Glyco_hydro_31_2nd"/>
    <property type="match status" value="2"/>
</dbReference>
<dbReference type="PANTHER" id="PTHR43053">
    <property type="entry name" value="GLYCOSIDASE FAMILY 31"/>
    <property type="match status" value="1"/>
</dbReference>
<keyword evidence="8" id="KW-1185">Reference proteome</keyword>
<proteinExistence type="inferred from homology"/>
<dbReference type="SUPFAM" id="SSF51011">
    <property type="entry name" value="Glycosyl hydrolase domain"/>
    <property type="match status" value="1"/>
</dbReference>
<feature type="domain" description="Glycoside hydrolase family 31 TIM barrel" evidence="5">
    <location>
        <begin position="420"/>
        <end position="502"/>
    </location>
</feature>
<evidence type="ECO:0000259" key="6">
    <source>
        <dbReference type="Pfam" id="PF21365"/>
    </source>
</evidence>
<dbReference type="GO" id="GO:0005975">
    <property type="term" value="P:carbohydrate metabolic process"/>
    <property type="evidence" value="ECO:0007669"/>
    <property type="project" value="InterPro"/>
</dbReference>
<evidence type="ECO:0000256" key="3">
    <source>
        <dbReference type="ARBA" id="ARBA00023295"/>
    </source>
</evidence>
<dbReference type="AlphaFoldDB" id="A0A6G0TQD5"/>
<dbReference type="Gene3D" id="3.20.20.80">
    <property type="entry name" value="Glycosidases"/>
    <property type="match status" value="1"/>
</dbReference>
<dbReference type="CDD" id="cd06592">
    <property type="entry name" value="GH31_NET37"/>
    <property type="match status" value="1"/>
</dbReference>
<gene>
    <name evidence="7" type="ORF">AGLY_007286</name>
</gene>
<feature type="domain" description="Glycoside hydrolase family 31 TIM barrel" evidence="5">
    <location>
        <begin position="232"/>
        <end position="359"/>
    </location>
</feature>
<dbReference type="SUPFAM" id="SSF51445">
    <property type="entry name" value="(Trans)glycosidases"/>
    <property type="match status" value="1"/>
</dbReference>